<feature type="non-terminal residue" evidence="2">
    <location>
        <position position="1"/>
    </location>
</feature>
<dbReference type="Proteomes" id="UP000281549">
    <property type="component" value="Unassembled WGS sequence"/>
</dbReference>
<evidence type="ECO:0000256" key="1">
    <source>
        <dbReference type="SAM" id="Phobius"/>
    </source>
</evidence>
<evidence type="ECO:0000313" key="2">
    <source>
        <dbReference type="EMBL" id="RKP20773.1"/>
    </source>
</evidence>
<name>A0A4P9YM62_ROZAC</name>
<evidence type="ECO:0000313" key="3">
    <source>
        <dbReference type="Proteomes" id="UP000281549"/>
    </source>
</evidence>
<dbReference type="EMBL" id="ML005023">
    <property type="protein sequence ID" value="RKP20773.1"/>
    <property type="molecule type" value="Genomic_DNA"/>
</dbReference>
<reference evidence="3" key="1">
    <citation type="journal article" date="2018" name="Nat. Microbiol.">
        <title>Leveraging single-cell genomics to expand the fungal tree of life.</title>
        <authorList>
            <person name="Ahrendt S.R."/>
            <person name="Quandt C.A."/>
            <person name="Ciobanu D."/>
            <person name="Clum A."/>
            <person name="Salamov A."/>
            <person name="Andreopoulos B."/>
            <person name="Cheng J.F."/>
            <person name="Woyke T."/>
            <person name="Pelin A."/>
            <person name="Henrissat B."/>
            <person name="Reynolds N.K."/>
            <person name="Benny G.L."/>
            <person name="Smith M.E."/>
            <person name="James T.Y."/>
            <person name="Grigoriev I.V."/>
        </authorList>
    </citation>
    <scope>NUCLEOTIDE SEQUENCE [LARGE SCALE GENOMIC DNA]</scope>
    <source>
        <strain evidence="3">CSF55</strain>
    </source>
</reference>
<keyword evidence="1" id="KW-0812">Transmembrane</keyword>
<proteinExistence type="predicted"/>
<dbReference type="AlphaFoldDB" id="A0A4P9YM62"/>
<accession>A0A4P9YM62</accession>
<sequence>KIYVKIFIQVCLKKIQLDVHYFILQWERKRYCMEFQNLTIYSFKKEIFSAANHSKIYHLFTFKITIYFSSLMMVLFKFGMLRKRNAIIPLKSNFQI</sequence>
<protein>
    <submittedName>
        <fullName evidence="2">Uncharacterized protein</fullName>
    </submittedName>
</protein>
<keyword evidence="1" id="KW-0472">Membrane</keyword>
<feature type="transmembrane region" description="Helical" evidence="1">
    <location>
        <begin position="56"/>
        <end position="76"/>
    </location>
</feature>
<organism evidence="2 3">
    <name type="scientific">Rozella allomycis (strain CSF55)</name>
    <dbReference type="NCBI Taxonomy" id="988480"/>
    <lineage>
        <taxon>Eukaryota</taxon>
        <taxon>Fungi</taxon>
        <taxon>Fungi incertae sedis</taxon>
        <taxon>Cryptomycota</taxon>
        <taxon>Cryptomycota incertae sedis</taxon>
        <taxon>Rozella</taxon>
    </lineage>
</organism>
<gene>
    <name evidence="2" type="ORF">ROZALSC1DRAFT_27767</name>
</gene>
<keyword evidence="1" id="KW-1133">Transmembrane helix</keyword>